<dbReference type="Gene3D" id="1.20.120.1810">
    <property type="match status" value="1"/>
</dbReference>
<dbReference type="EMBL" id="JACRSW010000031">
    <property type="protein sequence ID" value="MBC8557690.1"/>
    <property type="molecule type" value="Genomic_DNA"/>
</dbReference>
<keyword evidence="3" id="KW-1185">Reference proteome</keyword>
<evidence type="ECO:0000313" key="3">
    <source>
        <dbReference type="Proteomes" id="UP000637513"/>
    </source>
</evidence>
<evidence type="ECO:0008006" key="4">
    <source>
        <dbReference type="Google" id="ProtNLM"/>
    </source>
</evidence>
<gene>
    <name evidence="2" type="ORF">H8700_08220</name>
</gene>
<evidence type="ECO:0000256" key="1">
    <source>
        <dbReference type="SAM" id="MobiDB-lite"/>
    </source>
</evidence>
<comment type="caution">
    <text evidence="2">The sequence shown here is derived from an EMBL/GenBank/DDBJ whole genome shotgun (WGS) entry which is preliminary data.</text>
</comment>
<dbReference type="SUPFAM" id="SSF88946">
    <property type="entry name" value="Sigma2 domain of RNA polymerase sigma factors"/>
    <property type="match status" value="1"/>
</dbReference>
<sequence length="271" mass="31291">MENQGKLIEMLQEMKEIAQSQNNYLTKNEIAKYLGDTVLSKEQLQAVYHYLGENHIEVEGYVYIPDRIEEEASDQGDDKQEKKEKSRRSQNLNMYQEELNEALADLEDIDQVLLAFLQGEESARNELITLRLPSVVEMAKNYEKRKVSIDDLIAEGNVGLVAGIEKLYQNKEDYFKDTIINKKKFFEDLNSEIQQAIENFIDETTESKDWEDAILAKTNLLNEAAKYMTEEIGRVPTIDELSEYTKISREEINNLRGLSEDAKRVADSSRS</sequence>
<reference evidence="2 3" key="1">
    <citation type="submission" date="2020-08" db="EMBL/GenBank/DDBJ databases">
        <title>Genome public.</title>
        <authorList>
            <person name="Liu C."/>
            <person name="Sun Q."/>
        </authorList>
    </citation>
    <scope>NUCLEOTIDE SEQUENCE [LARGE SCALE GENOMIC DNA]</scope>
    <source>
        <strain evidence="2 3">BX3</strain>
    </source>
</reference>
<dbReference type="Proteomes" id="UP000637513">
    <property type="component" value="Unassembled WGS sequence"/>
</dbReference>
<proteinExistence type="predicted"/>
<dbReference type="InterPro" id="IPR013325">
    <property type="entry name" value="RNA_pol_sigma_r2"/>
</dbReference>
<name>A0ABR7MW22_9FIRM</name>
<dbReference type="InterPro" id="IPR050239">
    <property type="entry name" value="Sigma-70_RNA_pol_init_factors"/>
</dbReference>
<evidence type="ECO:0000313" key="2">
    <source>
        <dbReference type="EMBL" id="MBC8557690.1"/>
    </source>
</evidence>
<dbReference type="PANTHER" id="PTHR30603">
    <property type="entry name" value="RNA POLYMERASE SIGMA FACTOR RPO"/>
    <property type="match status" value="1"/>
</dbReference>
<feature type="region of interest" description="Disordered" evidence="1">
    <location>
        <begin position="71"/>
        <end position="92"/>
    </location>
</feature>
<organism evidence="2 3">
    <name type="scientific">Jutongia hominis</name>
    <dbReference type="NCBI Taxonomy" id="2763664"/>
    <lineage>
        <taxon>Bacteria</taxon>
        <taxon>Bacillati</taxon>
        <taxon>Bacillota</taxon>
        <taxon>Clostridia</taxon>
        <taxon>Lachnospirales</taxon>
        <taxon>Lachnospiraceae</taxon>
        <taxon>Jutongia</taxon>
    </lineage>
</organism>
<dbReference type="PANTHER" id="PTHR30603:SF47">
    <property type="entry name" value="RNA POLYMERASE SIGMA FACTOR SIGD, CHLOROPLASTIC"/>
    <property type="match status" value="1"/>
</dbReference>
<protein>
    <recommendedName>
        <fullName evidence="4">RNA polymerase sigma factor RpoD</fullName>
    </recommendedName>
</protein>
<dbReference type="RefSeq" id="WP_249304998.1">
    <property type="nucleotide sequence ID" value="NZ_JACRSW010000031.1"/>
</dbReference>
<accession>A0ABR7MW22</accession>